<proteinExistence type="predicted"/>
<dbReference type="Proteomes" id="UP000076420">
    <property type="component" value="Unassembled WGS sequence"/>
</dbReference>
<evidence type="ECO:0000256" key="1">
    <source>
        <dbReference type="SAM" id="Coils"/>
    </source>
</evidence>
<feature type="compositionally biased region" description="Polar residues" evidence="2">
    <location>
        <begin position="9"/>
        <end position="20"/>
    </location>
</feature>
<feature type="region of interest" description="Disordered" evidence="2">
    <location>
        <begin position="314"/>
        <end position="333"/>
    </location>
</feature>
<dbReference type="OrthoDB" id="252964at2759"/>
<reference evidence="3" key="1">
    <citation type="submission" date="2020-05" db="UniProtKB">
        <authorList>
            <consortium name="EnsemblMetazoa"/>
        </authorList>
    </citation>
    <scope>IDENTIFICATION</scope>
    <source>
        <strain evidence="3">BB02</strain>
    </source>
</reference>
<dbReference type="InterPro" id="IPR000048">
    <property type="entry name" value="IQ_motif_EF-hand-BS"/>
</dbReference>
<gene>
    <name evidence="3" type="primary">106073892</name>
</gene>
<dbReference type="VEuPathDB" id="VectorBase:BGLB010449"/>
<feature type="compositionally biased region" description="Basic and acidic residues" evidence="2">
    <location>
        <begin position="40"/>
        <end position="49"/>
    </location>
</feature>
<dbReference type="CDD" id="cd23767">
    <property type="entry name" value="IQCD"/>
    <property type="match status" value="3"/>
</dbReference>
<evidence type="ECO:0000313" key="4">
    <source>
        <dbReference type="Proteomes" id="UP000076420"/>
    </source>
</evidence>
<feature type="compositionally biased region" description="Basic and acidic residues" evidence="2">
    <location>
        <begin position="485"/>
        <end position="504"/>
    </location>
</feature>
<dbReference type="PANTHER" id="PTHR10699:SF11">
    <property type="entry name" value="IGLOO, ISOFORM A"/>
    <property type="match status" value="1"/>
</dbReference>
<dbReference type="SUPFAM" id="SSF52540">
    <property type="entry name" value="P-loop containing nucleoside triphosphate hydrolases"/>
    <property type="match status" value="2"/>
</dbReference>
<protein>
    <submittedName>
        <fullName evidence="3">Uncharacterized protein</fullName>
    </submittedName>
</protein>
<dbReference type="EnsemblMetazoa" id="BGLB010449-RI">
    <property type="protein sequence ID" value="BGLB010449-PI"/>
    <property type="gene ID" value="BGLB010449"/>
</dbReference>
<dbReference type="SMART" id="SM00015">
    <property type="entry name" value="IQ"/>
    <property type="match status" value="8"/>
</dbReference>
<accession>A0A2C9JZA3</accession>
<organism evidence="3 4">
    <name type="scientific">Biomphalaria glabrata</name>
    <name type="common">Bloodfluke planorb</name>
    <name type="synonym">Freshwater snail</name>
    <dbReference type="NCBI Taxonomy" id="6526"/>
    <lineage>
        <taxon>Eukaryota</taxon>
        <taxon>Metazoa</taxon>
        <taxon>Spiralia</taxon>
        <taxon>Lophotrochozoa</taxon>
        <taxon>Mollusca</taxon>
        <taxon>Gastropoda</taxon>
        <taxon>Heterobranchia</taxon>
        <taxon>Euthyneura</taxon>
        <taxon>Panpulmonata</taxon>
        <taxon>Hygrophila</taxon>
        <taxon>Lymnaeoidea</taxon>
        <taxon>Planorbidae</taxon>
        <taxon>Biomphalaria</taxon>
    </lineage>
</organism>
<feature type="compositionally biased region" description="Basic and acidic residues" evidence="2">
    <location>
        <begin position="314"/>
        <end position="328"/>
    </location>
</feature>
<dbReference type="PANTHER" id="PTHR10699">
    <property type="entry name" value="NEUROMODULIN"/>
    <property type="match status" value="1"/>
</dbReference>
<feature type="compositionally biased region" description="Polar residues" evidence="2">
    <location>
        <begin position="50"/>
        <end position="60"/>
    </location>
</feature>
<feature type="region of interest" description="Disordered" evidence="2">
    <location>
        <begin position="367"/>
        <end position="390"/>
    </location>
</feature>
<dbReference type="AlphaFoldDB" id="A0A2C9JZA3"/>
<name>A0A2C9JZA3_BIOGL</name>
<dbReference type="Gene3D" id="1.20.5.190">
    <property type="match status" value="4"/>
</dbReference>
<evidence type="ECO:0000313" key="3">
    <source>
        <dbReference type="EnsemblMetazoa" id="BGLB010449-PI"/>
    </source>
</evidence>
<dbReference type="GO" id="GO:0005516">
    <property type="term" value="F:calmodulin binding"/>
    <property type="evidence" value="ECO:0007669"/>
    <property type="project" value="TreeGrafter"/>
</dbReference>
<feature type="compositionally biased region" description="Acidic residues" evidence="2">
    <location>
        <begin position="571"/>
        <end position="648"/>
    </location>
</feature>
<sequence length="648" mass="71455">MGAAVLCQKSVQVEPSNQPELKSVHLKGEGSPESSSTSRRMVEEPRENGVRSSDFSQMQKTGHDPAVHGAKLDDRNYNNEGFKRKPGAGTDQQQNNAAVLIQTQYRQKEAKEEVQELRMEQAAIKIQSGFRGHMDREQVRKMRAELAEQERAMKKKVDGIDIDLTDPEVVKAASFIQSGFKGFKARQQAQDTIDEKQAVKMKRFLDNERAAIKIQAGFRGHLVRKEMKKTTPNIEGNVELSQEMHDGVEIDNTDDSRINDAATKIQAGVRGLLTRKHIQEEKITDFKDPDIRNAAKHIESGFKGLKEREEAIAKSEDDINDSDNHPRDTFNNGDVDEVQVDEMMFDDSSAQAAVKIQSGFRGYRARRQLKDNKEADQDQTEMEEGGVDNEIADVAGGEADEELHSPEADLAATKIQAGFKGYKVRKELRGKLQHGELGETGAEERDETQGDSTTDLNLDSPEMESAAVKIQAGFKGMKARKEVKAMLAERQHGEEDGDVERHAAEGASLIEVEESELVEAEDHIKDAVEEQEIESAAAAGEESLDEIAASHQVEEEADDQTAEDTAANDQTAEDTAADDQTAEETAADEQTAEETLAEETAADEPAAEDPTAEETTEDQTAEDPTAEDPTADDVTTAEDQTEDQTTED</sequence>
<dbReference type="Pfam" id="PF00612">
    <property type="entry name" value="IQ"/>
    <property type="match status" value="7"/>
</dbReference>
<feature type="compositionally biased region" description="Basic and acidic residues" evidence="2">
    <location>
        <begin position="61"/>
        <end position="83"/>
    </location>
</feature>
<feature type="region of interest" description="Disordered" evidence="2">
    <location>
        <begin position="1"/>
        <end position="98"/>
    </location>
</feature>
<keyword evidence="1" id="KW-0175">Coiled coil</keyword>
<feature type="region of interest" description="Disordered" evidence="2">
    <location>
        <begin position="431"/>
        <end position="462"/>
    </location>
</feature>
<feature type="region of interest" description="Disordered" evidence="2">
    <location>
        <begin position="485"/>
        <end position="648"/>
    </location>
</feature>
<feature type="compositionally biased region" description="Acidic residues" evidence="2">
    <location>
        <begin position="377"/>
        <end position="390"/>
    </location>
</feature>
<dbReference type="PROSITE" id="PS50096">
    <property type="entry name" value="IQ"/>
    <property type="match status" value="8"/>
</dbReference>
<feature type="coiled-coil region" evidence="1">
    <location>
        <begin position="100"/>
        <end position="156"/>
    </location>
</feature>
<dbReference type="InterPro" id="IPR027417">
    <property type="entry name" value="P-loop_NTPase"/>
</dbReference>
<dbReference type="VEuPathDB" id="VectorBase:BGLAX_037877"/>
<evidence type="ECO:0000256" key="2">
    <source>
        <dbReference type="SAM" id="MobiDB-lite"/>
    </source>
</evidence>